<organism evidence="1 3">
    <name type="scientific">Aneurinibacillus migulanus</name>
    <name type="common">Bacillus migulanus</name>
    <dbReference type="NCBI Taxonomy" id="47500"/>
    <lineage>
        <taxon>Bacteria</taxon>
        <taxon>Bacillati</taxon>
        <taxon>Bacillota</taxon>
        <taxon>Bacilli</taxon>
        <taxon>Bacillales</taxon>
        <taxon>Paenibacillaceae</taxon>
        <taxon>Aneurinibacillus group</taxon>
        <taxon>Aneurinibacillus</taxon>
    </lineage>
</organism>
<reference evidence="2 4" key="2">
    <citation type="submission" date="2016-10" db="EMBL/GenBank/DDBJ databases">
        <authorList>
            <person name="de Groot N.N."/>
        </authorList>
    </citation>
    <scope>NUCLEOTIDE SEQUENCE [LARGE SCALE GENOMIC DNA]</scope>
    <source>
        <strain evidence="2 4">DSM 2895</strain>
    </source>
</reference>
<evidence type="ECO:0000313" key="1">
    <source>
        <dbReference type="EMBL" id="KON97588.1"/>
    </source>
</evidence>
<evidence type="ECO:0000313" key="2">
    <source>
        <dbReference type="EMBL" id="SDK52815.1"/>
    </source>
</evidence>
<dbReference type="EMBL" id="LGUG01000004">
    <property type="protein sequence ID" value="KON97588.1"/>
    <property type="molecule type" value="Genomic_DNA"/>
</dbReference>
<dbReference type="GeneID" id="42307654"/>
<keyword evidence="3" id="KW-1185">Reference proteome</keyword>
<evidence type="ECO:0000313" key="3">
    <source>
        <dbReference type="Proteomes" id="UP000037269"/>
    </source>
</evidence>
<reference evidence="1 3" key="1">
    <citation type="submission" date="2015-07" db="EMBL/GenBank/DDBJ databases">
        <title>Fjat-14205 dsm 2895.</title>
        <authorList>
            <person name="Liu B."/>
            <person name="Wang J."/>
            <person name="Zhu Y."/>
            <person name="Liu G."/>
            <person name="Chen Q."/>
            <person name="Chen Z."/>
            <person name="Lan J."/>
            <person name="Che J."/>
            <person name="Ge C."/>
            <person name="Shi H."/>
            <person name="Pan Z."/>
            <person name="Liu X."/>
        </authorList>
    </citation>
    <scope>NUCLEOTIDE SEQUENCE [LARGE SCALE GENOMIC DNA]</scope>
    <source>
        <strain evidence="1 3">DSM 2895</strain>
    </source>
</reference>
<name>A0A0D1VZB5_ANEMI</name>
<accession>A0A0D1VZB5</accession>
<gene>
    <name evidence="1" type="ORF">AF333_21150</name>
    <name evidence="2" type="ORF">SAMN04487909_1662</name>
</gene>
<dbReference type="RefSeq" id="WP_043068333.1">
    <property type="nucleotide sequence ID" value="NZ_BJOA01000300.1"/>
</dbReference>
<dbReference type="AlphaFoldDB" id="A0A0D1VZB5"/>
<dbReference type="Proteomes" id="UP000037269">
    <property type="component" value="Unassembled WGS sequence"/>
</dbReference>
<sequence>MDSFIKKIDAIKKIECLITIKEEIKDQIMVKESWQVRMELYKQIDVINQRIKEIEQTSDNFKYVNKQLT</sequence>
<proteinExistence type="predicted"/>
<protein>
    <submittedName>
        <fullName evidence="1">Uncharacterized protein</fullName>
    </submittedName>
</protein>
<dbReference type="EMBL" id="FNED01000066">
    <property type="protein sequence ID" value="SDK52815.1"/>
    <property type="molecule type" value="Genomic_DNA"/>
</dbReference>
<dbReference type="PATRIC" id="fig|47500.8.peg.3719"/>
<dbReference type="Proteomes" id="UP000182836">
    <property type="component" value="Unassembled WGS sequence"/>
</dbReference>
<evidence type="ECO:0000313" key="4">
    <source>
        <dbReference type="Proteomes" id="UP000182836"/>
    </source>
</evidence>